<protein>
    <submittedName>
        <fullName evidence="1">Uncharacterized protein</fullName>
    </submittedName>
</protein>
<keyword evidence="2" id="KW-1185">Reference proteome</keyword>
<proteinExistence type="predicted"/>
<sequence length="95" mass="10672">MSKDINAFAHLQNEVSSVLDRAKQLRELCSARSSEVTFDVVLEPWKGCEEGGRVDTEKRELLIVGREALDSKVKAKPGLLLELLREAFKTEDLSQ</sequence>
<evidence type="ECO:0000313" key="2">
    <source>
        <dbReference type="Proteomes" id="UP000288168"/>
    </source>
</evidence>
<evidence type="ECO:0000313" key="1">
    <source>
        <dbReference type="EMBL" id="RSL38573.1"/>
    </source>
</evidence>
<comment type="caution">
    <text evidence="1">The sequence shown here is derived from an EMBL/GenBank/DDBJ whole genome shotgun (WGS) entry which is preliminary data.</text>
</comment>
<name>A0A428NCR4_9HYPO</name>
<dbReference type="AlphaFoldDB" id="A0A428NCR4"/>
<dbReference type="Proteomes" id="UP000288168">
    <property type="component" value="Unassembled WGS sequence"/>
</dbReference>
<dbReference type="EMBL" id="NKCI01000811">
    <property type="protein sequence ID" value="RSL38573.1"/>
    <property type="molecule type" value="Genomic_DNA"/>
</dbReference>
<organism evidence="1 2">
    <name type="scientific">Fusarium duplospermum</name>
    <dbReference type="NCBI Taxonomy" id="1325734"/>
    <lineage>
        <taxon>Eukaryota</taxon>
        <taxon>Fungi</taxon>
        <taxon>Dikarya</taxon>
        <taxon>Ascomycota</taxon>
        <taxon>Pezizomycotina</taxon>
        <taxon>Sordariomycetes</taxon>
        <taxon>Hypocreomycetidae</taxon>
        <taxon>Hypocreales</taxon>
        <taxon>Nectriaceae</taxon>
        <taxon>Fusarium</taxon>
        <taxon>Fusarium solani species complex</taxon>
    </lineage>
</organism>
<accession>A0A428NCR4</accession>
<reference evidence="1 2" key="1">
    <citation type="submission" date="2017-06" db="EMBL/GenBank/DDBJ databases">
        <title>Comparative genomic analysis of Ambrosia Fusariam Clade fungi.</title>
        <authorList>
            <person name="Stajich J.E."/>
            <person name="Carrillo J."/>
            <person name="Kijimoto T."/>
            <person name="Eskalen A."/>
            <person name="O'Donnell K."/>
            <person name="Kasson M."/>
        </authorList>
    </citation>
    <scope>NUCLEOTIDE SEQUENCE [LARGE SCALE GENOMIC DNA]</scope>
    <source>
        <strain evidence="1 2">NRRL62584</strain>
    </source>
</reference>
<feature type="non-terminal residue" evidence="1">
    <location>
        <position position="95"/>
    </location>
</feature>
<gene>
    <name evidence="1" type="ORF">CEP54_016402</name>
</gene>